<dbReference type="GeneID" id="64594707"/>
<reference evidence="2" key="1">
    <citation type="journal article" date="2020" name="New Phytol.">
        <title>Comparative genomics reveals dynamic genome evolution in host specialist ectomycorrhizal fungi.</title>
        <authorList>
            <person name="Lofgren L.A."/>
            <person name="Nguyen N.H."/>
            <person name="Vilgalys R."/>
            <person name="Ruytinx J."/>
            <person name="Liao H.L."/>
            <person name="Branco S."/>
            <person name="Kuo A."/>
            <person name="LaButti K."/>
            <person name="Lipzen A."/>
            <person name="Andreopoulos W."/>
            <person name="Pangilinan J."/>
            <person name="Riley R."/>
            <person name="Hundley H."/>
            <person name="Na H."/>
            <person name="Barry K."/>
            <person name="Grigoriev I.V."/>
            <person name="Stajich J.E."/>
            <person name="Kennedy P.G."/>
        </authorList>
    </citation>
    <scope>NUCLEOTIDE SEQUENCE</scope>
    <source>
        <strain evidence="2">S12</strain>
    </source>
</reference>
<organism evidence="2 3">
    <name type="scientific">Suillus plorans</name>
    <dbReference type="NCBI Taxonomy" id="116603"/>
    <lineage>
        <taxon>Eukaryota</taxon>
        <taxon>Fungi</taxon>
        <taxon>Dikarya</taxon>
        <taxon>Basidiomycota</taxon>
        <taxon>Agaricomycotina</taxon>
        <taxon>Agaricomycetes</taxon>
        <taxon>Agaricomycetidae</taxon>
        <taxon>Boletales</taxon>
        <taxon>Suillineae</taxon>
        <taxon>Suillaceae</taxon>
        <taxon>Suillus</taxon>
    </lineage>
</organism>
<dbReference type="RefSeq" id="XP_041152568.1">
    <property type="nucleotide sequence ID" value="XM_041300943.1"/>
</dbReference>
<protein>
    <submittedName>
        <fullName evidence="2">Uncharacterized protein</fullName>
    </submittedName>
</protein>
<feature type="region of interest" description="Disordered" evidence="1">
    <location>
        <begin position="91"/>
        <end position="133"/>
    </location>
</feature>
<feature type="region of interest" description="Disordered" evidence="1">
    <location>
        <begin position="305"/>
        <end position="337"/>
    </location>
</feature>
<dbReference type="EMBL" id="JABBWE010000119">
    <property type="protein sequence ID" value="KAG1785083.1"/>
    <property type="molecule type" value="Genomic_DNA"/>
</dbReference>
<evidence type="ECO:0000256" key="1">
    <source>
        <dbReference type="SAM" id="MobiDB-lite"/>
    </source>
</evidence>
<keyword evidence="3" id="KW-1185">Reference proteome</keyword>
<accession>A0A9P7AAG4</accession>
<dbReference type="AlphaFoldDB" id="A0A9P7AAG4"/>
<dbReference type="OrthoDB" id="2684339at2759"/>
<feature type="compositionally biased region" description="Basic and acidic residues" evidence="1">
    <location>
        <begin position="103"/>
        <end position="113"/>
    </location>
</feature>
<comment type="caution">
    <text evidence="2">The sequence shown here is derived from an EMBL/GenBank/DDBJ whole genome shotgun (WGS) entry which is preliminary data.</text>
</comment>
<feature type="compositionally biased region" description="Polar residues" evidence="1">
    <location>
        <begin position="91"/>
        <end position="101"/>
    </location>
</feature>
<sequence length="337" mass="37422">MRRVPIIAMAAHEVLFQPRFFSKMRYPNRMVFQSQSGLDWDLSAYPVVELSLQMTAAMSSMLACLTPPSSIGGLSPTLGDSVESYRLTSCNVKTPGSNSPNLAERKLSHHDTKASSGRFTGRPPLSPSSDTSELSEDELYALAHLPHLKNLSHYVQRAKRQFKPYDRRHGHGPNAIELHFFQRTVRKYSSETKLNLIDVQEGKELFEHGMRGMSLEATNQAVVAMQALTCPDDGLGDRILEQDALEYVQSAKEASSFKKMLVGRTLPDLKDKCDFNISTFSRDLTLFIVADVQLGHMSECLVRNSSLPGDDDSSLPEDDAHMEGGSSDSDSEVEFDS</sequence>
<dbReference type="Proteomes" id="UP000719766">
    <property type="component" value="Unassembled WGS sequence"/>
</dbReference>
<evidence type="ECO:0000313" key="2">
    <source>
        <dbReference type="EMBL" id="KAG1785083.1"/>
    </source>
</evidence>
<gene>
    <name evidence="2" type="ORF">HD556DRAFT_1314532</name>
</gene>
<name>A0A9P7AAG4_9AGAM</name>
<proteinExistence type="predicted"/>
<evidence type="ECO:0000313" key="3">
    <source>
        <dbReference type="Proteomes" id="UP000719766"/>
    </source>
</evidence>